<organism evidence="2 3">
    <name type="scientific">Mycena rosella</name>
    <name type="common">Pink bonnet</name>
    <name type="synonym">Agaricus rosellus</name>
    <dbReference type="NCBI Taxonomy" id="1033263"/>
    <lineage>
        <taxon>Eukaryota</taxon>
        <taxon>Fungi</taxon>
        <taxon>Dikarya</taxon>
        <taxon>Basidiomycota</taxon>
        <taxon>Agaricomycotina</taxon>
        <taxon>Agaricomycetes</taxon>
        <taxon>Agaricomycetidae</taxon>
        <taxon>Agaricales</taxon>
        <taxon>Marasmiineae</taxon>
        <taxon>Mycenaceae</taxon>
        <taxon>Mycena</taxon>
    </lineage>
</organism>
<feature type="transmembrane region" description="Helical" evidence="1">
    <location>
        <begin position="20"/>
        <end position="39"/>
    </location>
</feature>
<keyword evidence="1" id="KW-0472">Membrane</keyword>
<proteinExistence type="predicted"/>
<dbReference type="EMBL" id="JARKIE010000195">
    <property type="protein sequence ID" value="KAJ7668256.1"/>
    <property type="molecule type" value="Genomic_DNA"/>
</dbReference>
<feature type="non-terminal residue" evidence="2">
    <location>
        <position position="123"/>
    </location>
</feature>
<protein>
    <submittedName>
        <fullName evidence="2">Uncharacterized protein</fullName>
    </submittedName>
</protein>
<feature type="transmembrane region" description="Helical" evidence="1">
    <location>
        <begin position="91"/>
        <end position="113"/>
    </location>
</feature>
<sequence length="123" mass="13571">MLLARKFSRPHLDTNNARDLYRLPCLSASGILAFAFTSARSRFLQFEILKYSTHPRPSFISHSFSSSTVIDGLERPSSITSAVSNPSCTLALFPIPGLLAVSYLFGGALILNLNFSFPFKPTR</sequence>
<evidence type="ECO:0000256" key="1">
    <source>
        <dbReference type="SAM" id="Phobius"/>
    </source>
</evidence>
<comment type="caution">
    <text evidence="2">The sequence shown here is derived from an EMBL/GenBank/DDBJ whole genome shotgun (WGS) entry which is preliminary data.</text>
</comment>
<keyword evidence="1" id="KW-0812">Transmembrane</keyword>
<evidence type="ECO:0000313" key="2">
    <source>
        <dbReference type="EMBL" id="KAJ7668256.1"/>
    </source>
</evidence>
<keyword evidence="3" id="KW-1185">Reference proteome</keyword>
<dbReference type="Proteomes" id="UP001221757">
    <property type="component" value="Unassembled WGS sequence"/>
</dbReference>
<reference evidence="2" key="1">
    <citation type="submission" date="2023-03" db="EMBL/GenBank/DDBJ databases">
        <title>Massive genome expansion in bonnet fungi (Mycena s.s.) driven by repeated elements and novel gene families across ecological guilds.</title>
        <authorList>
            <consortium name="Lawrence Berkeley National Laboratory"/>
            <person name="Harder C.B."/>
            <person name="Miyauchi S."/>
            <person name="Viragh M."/>
            <person name="Kuo A."/>
            <person name="Thoen E."/>
            <person name="Andreopoulos B."/>
            <person name="Lu D."/>
            <person name="Skrede I."/>
            <person name="Drula E."/>
            <person name="Henrissat B."/>
            <person name="Morin E."/>
            <person name="Kohler A."/>
            <person name="Barry K."/>
            <person name="LaButti K."/>
            <person name="Morin E."/>
            <person name="Salamov A."/>
            <person name="Lipzen A."/>
            <person name="Mereny Z."/>
            <person name="Hegedus B."/>
            <person name="Baldrian P."/>
            <person name="Stursova M."/>
            <person name="Weitz H."/>
            <person name="Taylor A."/>
            <person name="Grigoriev I.V."/>
            <person name="Nagy L.G."/>
            <person name="Martin F."/>
            <person name="Kauserud H."/>
        </authorList>
    </citation>
    <scope>NUCLEOTIDE SEQUENCE</scope>
    <source>
        <strain evidence="2">CBHHK067</strain>
    </source>
</reference>
<evidence type="ECO:0000313" key="3">
    <source>
        <dbReference type="Proteomes" id="UP001221757"/>
    </source>
</evidence>
<keyword evidence="1" id="KW-1133">Transmembrane helix</keyword>
<accession>A0AAD7CYH7</accession>
<name>A0AAD7CYH7_MYCRO</name>
<dbReference type="AlphaFoldDB" id="A0AAD7CYH7"/>
<gene>
    <name evidence="2" type="ORF">B0H17DRAFT_1088003</name>
</gene>